<dbReference type="AlphaFoldDB" id="A0AAV2QLT1"/>
<evidence type="ECO:0000313" key="4">
    <source>
        <dbReference type="Proteomes" id="UP001497623"/>
    </source>
</evidence>
<feature type="transmembrane region" description="Helical" evidence="2">
    <location>
        <begin position="122"/>
        <end position="140"/>
    </location>
</feature>
<feature type="transmembrane region" description="Helical" evidence="2">
    <location>
        <begin position="179"/>
        <end position="201"/>
    </location>
</feature>
<feature type="transmembrane region" description="Helical" evidence="2">
    <location>
        <begin position="146"/>
        <end position="172"/>
    </location>
</feature>
<gene>
    <name evidence="3" type="ORF">MNOR_LOCUS14585</name>
</gene>
<feature type="transmembrane region" description="Helical" evidence="2">
    <location>
        <begin position="207"/>
        <end position="228"/>
    </location>
</feature>
<keyword evidence="4" id="KW-1185">Reference proteome</keyword>
<dbReference type="InterPro" id="IPR011701">
    <property type="entry name" value="MFS"/>
</dbReference>
<dbReference type="Pfam" id="PF07690">
    <property type="entry name" value="MFS_1"/>
    <property type="match status" value="1"/>
</dbReference>
<name>A0AAV2QLT1_MEGNR</name>
<evidence type="ECO:0000256" key="2">
    <source>
        <dbReference type="SAM" id="Phobius"/>
    </source>
</evidence>
<feature type="transmembrane region" description="Helical" evidence="2">
    <location>
        <begin position="427"/>
        <end position="449"/>
    </location>
</feature>
<dbReference type="Gene3D" id="1.20.1250.20">
    <property type="entry name" value="MFS general substrate transporter like domains"/>
    <property type="match status" value="1"/>
</dbReference>
<feature type="transmembrane region" description="Helical" evidence="2">
    <location>
        <begin position="401"/>
        <end position="421"/>
    </location>
</feature>
<dbReference type="InterPro" id="IPR050327">
    <property type="entry name" value="Proton-linked_MCT"/>
</dbReference>
<protein>
    <submittedName>
        <fullName evidence="3">Uncharacterized protein</fullName>
    </submittedName>
</protein>
<dbReference type="EMBL" id="CAXKWB010008784">
    <property type="protein sequence ID" value="CAL4092421.1"/>
    <property type="molecule type" value="Genomic_DNA"/>
</dbReference>
<feature type="transmembrane region" description="Helical" evidence="2">
    <location>
        <begin position="490"/>
        <end position="511"/>
    </location>
</feature>
<dbReference type="PANTHER" id="PTHR11360">
    <property type="entry name" value="MONOCARBOXYLATE TRANSPORTER"/>
    <property type="match status" value="1"/>
</dbReference>
<keyword evidence="2" id="KW-0812">Transmembrane</keyword>
<evidence type="ECO:0000313" key="3">
    <source>
        <dbReference type="EMBL" id="CAL4092421.1"/>
    </source>
</evidence>
<feature type="transmembrane region" description="Helical" evidence="2">
    <location>
        <begin position="51"/>
        <end position="77"/>
    </location>
</feature>
<accession>A0AAV2QLT1</accession>
<reference evidence="3 4" key="1">
    <citation type="submission" date="2024-05" db="EMBL/GenBank/DDBJ databases">
        <authorList>
            <person name="Wallberg A."/>
        </authorList>
    </citation>
    <scope>NUCLEOTIDE SEQUENCE [LARGE SCALE GENOMIC DNA]</scope>
</reference>
<dbReference type="SUPFAM" id="SSF103473">
    <property type="entry name" value="MFS general substrate transporter"/>
    <property type="match status" value="1"/>
</dbReference>
<feature type="region of interest" description="Disordered" evidence="1">
    <location>
        <begin position="292"/>
        <end position="311"/>
    </location>
</feature>
<feature type="transmembrane region" description="Helical" evidence="2">
    <location>
        <begin position="338"/>
        <end position="361"/>
    </location>
</feature>
<keyword evidence="2" id="KW-0472">Membrane</keyword>
<keyword evidence="2" id="KW-1133">Transmembrane helix</keyword>
<proteinExistence type="predicted"/>
<organism evidence="3 4">
    <name type="scientific">Meganyctiphanes norvegica</name>
    <name type="common">Northern krill</name>
    <name type="synonym">Thysanopoda norvegica</name>
    <dbReference type="NCBI Taxonomy" id="48144"/>
    <lineage>
        <taxon>Eukaryota</taxon>
        <taxon>Metazoa</taxon>
        <taxon>Ecdysozoa</taxon>
        <taxon>Arthropoda</taxon>
        <taxon>Crustacea</taxon>
        <taxon>Multicrustacea</taxon>
        <taxon>Malacostraca</taxon>
        <taxon>Eumalacostraca</taxon>
        <taxon>Eucarida</taxon>
        <taxon>Euphausiacea</taxon>
        <taxon>Euphausiidae</taxon>
        <taxon>Meganyctiphanes</taxon>
    </lineage>
</organism>
<dbReference type="InterPro" id="IPR036259">
    <property type="entry name" value="MFS_trans_sf"/>
</dbReference>
<feature type="compositionally biased region" description="Basic and acidic residues" evidence="1">
    <location>
        <begin position="301"/>
        <end position="311"/>
    </location>
</feature>
<dbReference type="GO" id="GO:0008028">
    <property type="term" value="F:monocarboxylic acid transmembrane transporter activity"/>
    <property type="evidence" value="ECO:0007669"/>
    <property type="project" value="TreeGrafter"/>
</dbReference>
<feature type="transmembrane region" description="Helical" evidence="2">
    <location>
        <begin position="461"/>
        <end position="484"/>
    </location>
</feature>
<feature type="transmembrane region" description="Helical" evidence="2">
    <location>
        <begin position="367"/>
        <end position="389"/>
    </location>
</feature>
<dbReference type="Proteomes" id="UP001497623">
    <property type="component" value="Unassembled WGS sequence"/>
</dbReference>
<comment type="caution">
    <text evidence="3">The sequence shown here is derived from an EMBL/GenBank/DDBJ whole genome shotgun (WGS) entry which is preliminary data.</text>
</comment>
<sequence length="530" mass="57736">MSAVIELSDNGVAPHQQDKLMMTQPENNIIKKESPQPDENIVHLEPPDGGWGWAVVAGGNLSLAFAAMTGPCFGILFSKPLLEMGASSTSVAWIFNVSQLFSQCSGIFGGPLVKAFGFRKTGIVVGFITALSMLLSAFAMSPEFLYFSFSILCGTSAGLTMTVPFLIVPLYFKKLLGRATTYMVLGINVGQILGPGLVSYLQDEFGFRGATMIMSALFLHCVVGAILFHPVEWHMKRVTHVHHPLLSTSLKGNSENNLSIHNEDTKRNANDSCYLGSSEDLKSKRLNSEGMNAERITSTKRSSDASTKDPASKLSTFLGVIRNSFIGIKILKSPCASIICFGGAFFFNGFFNLYVLLPFAIQSRGLPLQVAALCISASAVCSLCTRVVLSVIIDRPWFNKTFIYIFGNCVLVTSAIVLPWMTTQFGMVLVMLFWGMGLSLNFSLHNLLMIQYMGLENLPKVLGASKFANGLIFITVGPLIGFVRDVTNDYTIAISVLAGTMSVCIVLWLFMPMAVAYEERKAKTPSDTEI</sequence>
<dbReference type="PANTHER" id="PTHR11360:SF306">
    <property type="entry name" value="RE01051P"/>
    <property type="match status" value="1"/>
</dbReference>
<evidence type="ECO:0000256" key="1">
    <source>
        <dbReference type="SAM" id="MobiDB-lite"/>
    </source>
</evidence>